<reference evidence="3 4" key="1">
    <citation type="journal article" date="2023" name="Arcadia Sci">
        <title>De novo assembly of a long-read Amblyomma americanum tick genome.</title>
        <authorList>
            <person name="Chou S."/>
            <person name="Poskanzer K.E."/>
            <person name="Rollins M."/>
            <person name="Thuy-Boun P.S."/>
        </authorList>
    </citation>
    <scope>NUCLEOTIDE SEQUENCE [LARGE SCALE GENOMIC DNA]</scope>
    <source>
        <strain evidence="3">F_SG_1</strain>
        <tissue evidence="3">Salivary glands</tissue>
    </source>
</reference>
<feature type="signal peptide" evidence="2">
    <location>
        <begin position="1"/>
        <end position="18"/>
    </location>
</feature>
<gene>
    <name evidence="3" type="ORF">V5799_020311</name>
</gene>
<organism evidence="3 4">
    <name type="scientific">Amblyomma americanum</name>
    <name type="common">Lone star tick</name>
    <dbReference type="NCBI Taxonomy" id="6943"/>
    <lineage>
        <taxon>Eukaryota</taxon>
        <taxon>Metazoa</taxon>
        <taxon>Ecdysozoa</taxon>
        <taxon>Arthropoda</taxon>
        <taxon>Chelicerata</taxon>
        <taxon>Arachnida</taxon>
        <taxon>Acari</taxon>
        <taxon>Parasitiformes</taxon>
        <taxon>Ixodida</taxon>
        <taxon>Ixodoidea</taxon>
        <taxon>Ixodidae</taxon>
        <taxon>Amblyomminae</taxon>
        <taxon>Amblyomma</taxon>
    </lineage>
</organism>
<evidence type="ECO:0000313" key="4">
    <source>
        <dbReference type="Proteomes" id="UP001321473"/>
    </source>
</evidence>
<proteinExistence type="predicted"/>
<name>A0AAQ4EUF4_AMBAM</name>
<feature type="region of interest" description="Disordered" evidence="1">
    <location>
        <begin position="111"/>
        <end position="132"/>
    </location>
</feature>
<evidence type="ECO:0000256" key="2">
    <source>
        <dbReference type="SAM" id="SignalP"/>
    </source>
</evidence>
<keyword evidence="4" id="KW-1185">Reference proteome</keyword>
<feature type="chain" id="PRO_5042855641" description="Secreted protein" evidence="2">
    <location>
        <begin position="19"/>
        <end position="132"/>
    </location>
</feature>
<dbReference type="Proteomes" id="UP001321473">
    <property type="component" value="Unassembled WGS sequence"/>
</dbReference>
<evidence type="ECO:0000256" key="1">
    <source>
        <dbReference type="SAM" id="MobiDB-lite"/>
    </source>
</evidence>
<keyword evidence="2" id="KW-0732">Signal</keyword>
<feature type="compositionally biased region" description="Polar residues" evidence="1">
    <location>
        <begin position="123"/>
        <end position="132"/>
    </location>
</feature>
<evidence type="ECO:0008006" key="5">
    <source>
        <dbReference type="Google" id="ProtNLM"/>
    </source>
</evidence>
<comment type="caution">
    <text evidence="3">The sequence shown here is derived from an EMBL/GenBank/DDBJ whole genome shotgun (WGS) entry which is preliminary data.</text>
</comment>
<evidence type="ECO:0000313" key="3">
    <source>
        <dbReference type="EMBL" id="KAK8778347.1"/>
    </source>
</evidence>
<dbReference type="EMBL" id="JARKHS020010852">
    <property type="protein sequence ID" value="KAK8778347.1"/>
    <property type="molecule type" value="Genomic_DNA"/>
</dbReference>
<dbReference type="AlphaFoldDB" id="A0AAQ4EUF4"/>
<accession>A0AAQ4EUF4</accession>
<protein>
    <recommendedName>
        <fullName evidence="5">Secreted protein</fullName>
    </recommendedName>
</protein>
<sequence>MAAAITVLVLLGLNVALGALASSRPAVPVGRRDTSFARTAALRRLRRDVEAKTGNMDRVVCVLLGSSWCERGARDADAAALEDGGGGTEDELRETAALPCKTPACKLFAKRKKLEKRRPPDQSPDSQFYSGW</sequence>